<gene>
    <name evidence="1" type="ORF">LCGC14_1879050</name>
</gene>
<reference evidence="1" key="1">
    <citation type="journal article" date="2015" name="Nature">
        <title>Complex archaea that bridge the gap between prokaryotes and eukaryotes.</title>
        <authorList>
            <person name="Spang A."/>
            <person name="Saw J.H."/>
            <person name="Jorgensen S.L."/>
            <person name="Zaremba-Niedzwiedzka K."/>
            <person name="Martijn J."/>
            <person name="Lind A.E."/>
            <person name="van Eijk R."/>
            <person name="Schleper C."/>
            <person name="Guy L."/>
            <person name="Ettema T.J."/>
        </authorList>
    </citation>
    <scope>NUCLEOTIDE SEQUENCE</scope>
</reference>
<evidence type="ECO:0000313" key="1">
    <source>
        <dbReference type="EMBL" id="KKL93003.1"/>
    </source>
</evidence>
<accession>A0A0F9G2U9</accession>
<dbReference type="AlphaFoldDB" id="A0A0F9G2U9"/>
<name>A0A0F9G2U9_9ZZZZ</name>
<organism evidence="1">
    <name type="scientific">marine sediment metagenome</name>
    <dbReference type="NCBI Taxonomy" id="412755"/>
    <lineage>
        <taxon>unclassified sequences</taxon>
        <taxon>metagenomes</taxon>
        <taxon>ecological metagenomes</taxon>
    </lineage>
</organism>
<protein>
    <submittedName>
        <fullName evidence="1">Uncharacterized protein</fullName>
    </submittedName>
</protein>
<sequence>MYECKKKIKIKKKERLHQAFPVVNREEYEKIRKEGSSLDKLHEMGYEKYSKYLNRFGIMILKPETCSYCGGVLDKGVDICELCESEKK</sequence>
<proteinExistence type="predicted"/>
<comment type="caution">
    <text evidence="1">The sequence shown here is derived from an EMBL/GenBank/DDBJ whole genome shotgun (WGS) entry which is preliminary data.</text>
</comment>
<dbReference type="EMBL" id="LAZR01019312">
    <property type="protein sequence ID" value="KKL93003.1"/>
    <property type="molecule type" value="Genomic_DNA"/>
</dbReference>